<name>A0ACC0S3D8_POPTR</name>
<comment type="caution">
    <text evidence="1">The sequence shown here is derived from an EMBL/GenBank/DDBJ whole genome shotgun (WGS) entry which is preliminary data.</text>
</comment>
<dbReference type="EMBL" id="CM009302">
    <property type="protein sequence ID" value="KAI9383381.1"/>
    <property type="molecule type" value="Genomic_DNA"/>
</dbReference>
<evidence type="ECO:0000313" key="1">
    <source>
        <dbReference type="EMBL" id="KAI9383381.1"/>
    </source>
</evidence>
<protein>
    <submittedName>
        <fullName evidence="1">Uncharacterized protein</fullName>
    </submittedName>
</protein>
<organism evidence="1 2">
    <name type="scientific">Populus trichocarpa</name>
    <name type="common">Western balsam poplar</name>
    <name type="synonym">Populus balsamifera subsp. trichocarpa</name>
    <dbReference type="NCBI Taxonomy" id="3694"/>
    <lineage>
        <taxon>Eukaryota</taxon>
        <taxon>Viridiplantae</taxon>
        <taxon>Streptophyta</taxon>
        <taxon>Embryophyta</taxon>
        <taxon>Tracheophyta</taxon>
        <taxon>Spermatophyta</taxon>
        <taxon>Magnoliopsida</taxon>
        <taxon>eudicotyledons</taxon>
        <taxon>Gunneridae</taxon>
        <taxon>Pentapetalae</taxon>
        <taxon>rosids</taxon>
        <taxon>fabids</taxon>
        <taxon>Malpighiales</taxon>
        <taxon>Salicaceae</taxon>
        <taxon>Saliceae</taxon>
        <taxon>Populus</taxon>
    </lineage>
</organism>
<reference evidence="1 2" key="1">
    <citation type="journal article" date="2006" name="Science">
        <title>The genome of black cottonwood, Populus trichocarpa (Torr. &amp; Gray).</title>
        <authorList>
            <person name="Tuskan G.A."/>
            <person name="Difazio S."/>
            <person name="Jansson S."/>
            <person name="Bohlmann J."/>
            <person name="Grigoriev I."/>
            <person name="Hellsten U."/>
            <person name="Putnam N."/>
            <person name="Ralph S."/>
            <person name="Rombauts S."/>
            <person name="Salamov A."/>
            <person name="Schein J."/>
            <person name="Sterck L."/>
            <person name="Aerts A."/>
            <person name="Bhalerao R.R."/>
            <person name="Bhalerao R.P."/>
            <person name="Blaudez D."/>
            <person name="Boerjan W."/>
            <person name="Brun A."/>
            <person name="Brunner A."/>
            <person name="Busov V."/>
            <person name="Campbell M."/>
            <person name="Carlson J."/>
            <person name="Chalot M."/>
            <person name="Chapman J."/>
            <person name="Chen G.L."/>
            <person name="Cooper D."/>
            <person name="Coutinho P.M."/>
            <person name="Couturier J."/>
            <person name="Covert S."/>
            <person name="Cronk Q."/>
            <person name="Cunningham R."/>
            <person name="Davis J."/>
            <person name="Degroeve S."/>
            <person name="Dejardin A."/>
            <person name="Depamphilis C."/>
            <person name="Detter J."/>
            <person name="Dirks B."/>
            <person name="Dubchak I."/>
            <person name="Duplessis S."/>
            <person name="Ehlting J."/>
            <person name="Ellis B."/>
            <person name="Gendler K."/>
            <person name="Goodstein D."/>
            <person name="Gribskov M."/>
            <person name="Grimwood J."/>
            <person name="Groover A."/>
            <person name="Gunter L."/>
            <person name="Hamberger B."/>
            <person name="Heinze B."/>
            <person name="Helariutta Y."/>
            <person name="Henrissat B."/>
            <person name="Holligan D."/>
            <person name="Holt R."/>
            <person name="Huang W."/>
            <person name="Islam-Faridi N."/>
            <person name="Jones S."/>
            <person name="Jones-Rhoades M."/>
            <person name="Jorgensen R."/>
            <person name="Joshi C."/>
            <person name="Kangasjarvi J."/>
            <person name="Karlsson J."/>
            <person name="Kelleher C."/>
            <person name="Kirkpatrick R."/>
            <person name="Kirst M."/>
            <person name="Kohler A."/>
            <person name="Kalluri U."/>
            <person name="Larimer F."/>
            <person name="Leebens-Mack J."/>
            <person name="Leple J.C."/>
            <person name="Locascio P."/>
            <person name="Lou Y."/>
            <person name="Lucas S."/>
            <person name="Martin F."/>
            <person name="Montanini B."/>
            <person name="Napoli C."/>
            <person name="Nelson D.R."/>
            <person name="Nelson C."/>
            <person name="Nieminen K."/>
            <person name="Nilsson O."/>
            <person name="Pereda V."/>
            <person name="Peter G."/>
            <person name="Philippe R."/>
            <person name="Pilate G."/>
            <person name="Poliakov A."/>
            <person name="Razumovskaya J."/>
            <person name="Richardson P."/>
            <person name="Rinaldi C."/>
            <person name="Ritland K."/>
            <person name="Rouze P."/>
            <person name="Ryaboy D."/>
            <person name="Schmutz J."/>
            <person name="Schrader J."/>
            <person name="Segerman B."/>
            <person name="Shin H."/>
            <person name="Siddiqui A."/>
            <person name="Sterky F."/>
            <person name="Terry A."/>
            <person name="Tsai C.J."/>
            <person name="Uberbacher E."/>
            <person name="Unneberg P."/>
            <person name="Vahala J."/>
            <person name="Wall K."/>
            <person name="Wessler S."/>
            <person name="Yang G."/>
            <person name="Yin T."/>
            <person name="Douglas C."/>
            <person name="Marra M."/>
            <person name="Sandberg G."/>
            <person name="Van de Peer Y."/>
            <person name="Rokhsar D."/>
        </authorList>
    </citation>
    <scope>NUCLEOTIDE SEQUENCE [LARGE SCALE GENOMIC DNA]</scope>
    <source>
        <strain evidence="2">cv. Nisqually</strain>
    </source>
</reference>
<keyword evidence="2" id="KW-1185">Reference proteome</keyword>
<accession>A0ACC0S3D8</accession>
<proteinExistence type="predicted"/>
<sequence>MSFFVTLWYLSFVSLCCFPFYFYFSSHAFLLMSIQRLKLAHVLTWFGLKDSVECVCCCCKQPFPDFLADCSLFSAPPPPPPPPPICSIKDSI</sequence>
<gene>
    <name evidence="1" type="ORF">POPTR_013G075801v4</name>
</gene>
<dbReference type="Proteomes" id="UP000006729">
    <property type="component" value="Chromosome 13"/>
</dbReference>
<evidence type="ECO:0000313" key="2">
    <source>
        <dbReference type="Proteomes" id="UP000006729"/>
    </source>
</evidence>